<dbReference type="Gene3D" id="3.40.50.300">
    <property type="entry name" value="P-loop containing nucleotide triphosphate hydrolases"/>
    <property type="match status" value="1"/>
</dbReference>
<reference evidence="1 2" key="1">
    <citation type="journal article" date="2020" name="Microorganisms">
        <title>Reliable Identification of Environmental Pseudomonas Isolates Using the rpoD Gene.</title>
        <authorList>
            <consortium name="The Broad Institute Genome Sequencing Platform"/>
            <person name="Girard L."/>
            <person name="Lood C."/>
            <person name="Rokni-Zadeh H."/>
            <person name="van Noort V."/>
            <person name="Lavigne R."/>
            <person name="De Mot R."/>
        </authorList>
    </citation>
    <scope>NUCLEOTIDE SEQUENCE [LARGE SCALE GENOMIC DNA]</scope>
    <source>
        <strain evidence="1 2">SWRI65</strain>
    </source>
</reference>
<dbReference type="Proteomes" id="UP000631521">
    <property type="component" value="Chromosome"/>
</dbReference>
<protein>
    <submittedName>
        <fullName evidence="1">Uncharacterized protein</fullName>
    </submittedName>
</protein>
<dbReference type="KEGG" id="phv:HU739_013595"/>
<accession>A0A9E6NV85</accession>
<dbReference type="EMBL" id="CP077091">
    <property type="protein sequence ID" value="QXI14969.1"/>
    <property type="molecule type" value="Genomic_DNA"/>
</dbReference>
<proteinExistence type="predicted"/>
<reference evidence="1 2" key="2">
    <citation type="journal article" date="2021" name="Microorganisms">
        <title>The Ever-Expanding Pseudomonas Genus: Description of 43 New Species and Partition of the Pseudomonas putida Group.</title>
        <authorList>
            <person name="Girard L."/>
            <person name="Lood C."/>
            <person name="Hofte M."/>
            <person name="Vandamme P."/>
            <person name="Rokni-Zadeh H."/>
            <person name="van Noort V."/>
            <person name="Lavigne R."/>
            <person name="De Mot R."/>
        </authorList>
    </citation>
    <scope>NUCLEOTIDE SEQUENCE [LARGE SCALE GENOMIC DNA]</scope>
    <source>
        <strain evidence="1 2">SWRI65</strain>
    </source>
</reference>
<evidence type="ECO:0000313" key="2">
    <source>
        <dbReference type="Proteomes" id="UP000631521"/>
    </source>
</evidence>
<gene>
    <name evidence="1" type="ORF">HU739_013595</name>
</gene>
<sequence length="436" mass="48948">MKKVEEVFGVSSEDVLSYVERQHVDDKFSSALEAGHQIIVYGASKQGKTALVKKHLNYEENIVISLSPKTSLRDIYQSMLRKSGVTLNTSYTEGTGDVSKVKGKAFIEGAIALVLKGRAEVAIENEKAYRLEDKYEEIELNLDLPDDVASLMVRLGEKKTIILENFHYLPENVQRDFAFDLRTFHDLKIRFVILGVWKEANRLIQFNGELQDRVAEVPVEPWHEADFLRIVAKGEPELNIQFSRVLVQECIDNAFKSVGVFQELLKATCLESNILETQSQQLFVDDMGIVARAIARKSEDYSGRHLKNLEAIASGNTSVIDKTKPLPYFLNYYIVMHILEIGFAGLNGGISKEALLHAIKQVHHRAQDLKGAQLVSVLKGLAEVQSGKGISPPVLAYDSNSRQLKVVDSTFYFFLKNSDLALVRDEILHPLDGLDL</sequence>
<dbReference type="RefSeq" id="WP_186547326.1">
    <property type="nucleotide sequence ID" value="NZ_CP077091.1"/>
</dbReference>
<name>A0A9E6NV85_9PSED</name>
<dbReference type="AlphaFoldDB" id="A0A9E6NV85"/>
<evidence type="ECO:0000313" key="1">
    <source>
        <dbReference type="EMBL" id="QXI14969.1"/>
    </source>
</evidence>
<organism evidence="1 2">
    <name type="scientific">Pseudomonas hamedanensis</name>
    <dbReference type="NCBI Taxonomy" id="2745504"/>
    <lineage>
        <taxon>Bacteria</taxon>
        <taxon>Pseudomonadati</taxon>
        <taxon>Pseudomonadota</taxon>
        <taxon>Gammaproteobacteria</taxon>
        <taxon>Pseudomonadales</taxon>
        <taxon>Pseudomonadaceae</taxon>
        <taxon>Pseudomonas</taxon>
    </lineage>
</organism>
<dbReference type="InterPro" id="IPR027417">
    <property type="entry name" value="P-loop_NTPase"/>
</dbReference>
<keyword evidence="2" id="KW-1185">Reference proteome</keyword>
<dbReference type="SUPFAM" id="SSF52540">
    <property type="entry name" value="P-loop containing nucleoside triphosphate hydrolases"/>
    <property type="match status" value="1"/>
</dbReference>